<keyword evidence="2 10" id="KW-0132">Cell division</keyword>
<evidence type="ECO:0000256" key="5">
    <source>
        <dbReference type="ARBA" id="ARBA00022960"/>
    </source>
</evidence>
<keyword evidence="4 10" id="KW-0808">Transferase</keyword>
<evidence type="ECO:0000256" key="11">
    <source>
        <dbReference type="SAM" id="Phobius"/>
    </source>
</evidence>
<keyword evidence="5 10" id="KW-0133">Cell shape</keyword>
<keyword evidence="3 10" id="KW-0328">Glycosyltransferase</keyword>
<evidence type="ECO:0000313" key="14">
    <source>
        <dbReference type="EMBL" id="OGH66704.1"/>
    </source>
</evidence>
<dbReference type="HAMAP" id="MF_00033">
    <property type="entry name" value="MurG"/>
    <property type="match status" value="1"/>
</dbReference>
<evidence type="ECO:0000256" key="8">
    <source>
        <dbReference type="ARBA" id="ARBA00023306"/>
    </source>
</evidence>
<keyword evidence="8 10" id="KW-0131">Cell cycle</keyword>
<evidence type="ECO:0000256" key="7">
    <source>
        <dbReference type="ARBA" id="ARBA00023136"/>
    </source>
</evidence>
<dbReference type="GO" id="GO:0005975">
    <property type="term" value="P:carbohydrate metabolic process"/>
    <property type="evidence" value="ECO:0007669"/>
    <property type="project" value="InterPro"/>
</dbReference>
<dbReference type="GO" id="GO:0008360">
    <property type="term" value="P:regulation of cell shape"/>
    <property type="evidence" value="ECO:0007669"/>
    <property type="project" value="UniProtKB-KW"/>
</dbReference>
<comment type="caution">
    <text evidence="14">The sequence shown here is derived from an EMBL/GenBank/DDBJ whole genome shotgun (WGS) entry which is preliminary data.</text>
</comment>
<dbReference type="InterPro" id="IPR007235">
    <property type="entry name" value="Glyco_trans_28_C"/>
</dbReference>
<evidence type="ECO:0000256" key="6">
    <source>
        <dbReference type="ARBA" id="ARBA00022984"/>
    </source>
</evidence>
<keyword evidence="9 10" id="KW-0961">Cell wall biogenesis/degradation</keyword>
<accession>A0A1F6M4Z2</accession>
<dbReference type="GO" id="GO:0050511">
    <property type="term" value="F:undecaprenyldiphospho-muramoylpentapeptide beta-N-acetylglucosaminyltransferase activity"/>
    <property type="evidence" value="ECO:0007669"/>
    <property type="project" value="UniProtKB-UniRule"/>
</dbReference>
<dbReference type="EMBL" id="MFPX01000011">
    <property type="protein sequence ID" value="OGH66704.1"/>
    <property type="molecule type" value="Genomic_DNA"/>
</dbReference>
<organism evidence="14 15">
    <name type="scientific">Candidatus Magasanikbacteria bacterium RIFCSPHIGHO2_02_FULL_41_13</name>
    <dbReference type="NCBI Taxonomy" id="1798676"/>
    <lineage>
        <taxon>Bacteria</taxon>
        <taxon>Candidatus Magasanikiibacteriota</taxon>
    </lineage>
</organism>
<dbReference type="EC" id="2.4.1.227" evidence="10"/>
<dbReference type="GO" id="GO:0051991">
    <property type="term" value="F:UDP-N-acetyl-D-glucosamine:N-acetylmuramoyl-L-alanyl-D-glutamyl-meso-2,6-diaminopimelyl-D-alanyl-D-alanine-diphosphoundecaprenol 4-beta-N-acetylglucosaminlytransferase activity"/>
    <property type="evidence" value="ECO:0007669"/>
    <property type="project" value="RHEA"/>
</dbReference>
<dbReference type="UniPathway" id="UPA00219"/>
<evidence type="ECO:0000256" key="1">
    <source>
        <dbReference type="ARBA" id="ARBA00022475"/>
    </source>
</evidence>
<comment type="function">
    <text evidence="10">Cell wall formation. Catalyzes the transfer of a GlcNAc subunit on undecaprenyl-pyrophosphoryl-MurNAc-pentapeptide (lipid intermediate I) to form undecaprenyl-pyrophosphoryl-MurNAc-(pentapeptide)GlcNAc (lipid intermediate II).</text>
</comment>
<dbReference type="AlphaFoldDB" id="A0A1F6M4Z2"/>
<dbReference type="Proteomes" id="UP000178742">
    <property type="component" value="Unassembled WGS sequence"/>
</dbReference>
<keyword evidence="6 10" id="KW-0573">Peptidoglycan synthesis</keyword>
<evidence type="ECO:0000313" key="15">
    <source>
        <dbReference type="Proteomes" id="UP000178742"/>
    </source>
</evidence>
<keyword evidence="11" id="KW-1133">Transmembrane helix</keyword>
<dbReference type="GO" id="GO:0009252">
    <property type="term" value="P:peptidoglycan biosynthetic process"/>
    <property type="evidence" value="ECO:0007669"/>
    <property type="project" value="UniProtKB-UniRule"/>
</dbReference>
<evidence type="ECO:0000256" key="2">
    <source>
        <dbReference type="ARBA" id="ARBA00022618"/>
    </source>
</evidence>
<evidence type="ECO:0000259" key="12">
    <source>
        <dbReference type="Pfam" id="PF03033"/>
    </source>
</evidence>
<dbReference type="GO" id="GO:0071555">
    <property type="term" value="P:cell wall organization"/>
    <property type="evidence" value="ECO:0007669"/>
    <property type="project" value="UniProtKB-KW"/>
</dbReference>
<evidence type="ECO:0000256" key="4">
    <source>
        <dbReference type="ARBA" id="ARBA00022679"/>
    </source>
</evidence>
<dbReference type="GO" id="GO:0051301">
    <property type="term" value="P:cell division"/>
    <property type="evidence" value="ECO:0007669"/>
    <property type="project" value="UniProtKB-KW"/>
</dbReference>
<evidence type="ECO:0000259" key="13">
    <source>
        <dbReference type="Pfam" id="PF04101"/>
    </source>
</evidence>
<keyword evidence="11" id="KW-0812">Transmembrane</keyword>
<keyword evidence="1 10" id="KW-1003">Cell membrane</keyword>
<dbReference type="Gene3D" id="3.40.50.2000">
    <property type="entry name" value="Glycogen Phosphorylase B"/>
    <property type="match status" value="2"/>
</dbReference>
<dbReference type="STRING" id="1798676.A3B90_02715"/>
<protein>
    <recommendedName>
        <fullName evidence="10">UDP-N-acetylglucosamine--N-acetylmuramyl-(pentapeptide) pyrophosphoryl-undecaprenol N-acetylglucosamine transferase</fullName>
        <ecNumber evidence="10">2.4.1.227</ecNumber>
    </recommendedName>
    <alternativeName>
        <fullName evidence="10">Undecaprenyl-PP-MurNAc-pentapeptide-UDPGlcNAc GlcNAc transferase</fullName>
    </alternativeName>
</protein>
<proteinExistence type="inferred from homology"/>
<feature type="binding site" evidence="10">
    <location>
        <position position="164"/>
    </location>
    <ligand>
        <name>UDP-N-acetyl-alpha-D-glucosamine</name>
        <dbReference type="ChEBI" id="CHEBI:57705"/>
    </ligand>
</feature>
<sequence>MKVLFSGGGTLGPVTPLLALYEEIKDTPGISCIWVGTENGPEEFLLRRAGIPFLTLPSSKLRRYFSLQTFVDIFVFVQAFFYAIFLLRREKPDVCISAGGYVSVPLHFAARMLGIATWIHQQDVDIGLANRLMAPAATLITVALPQSLPFFPKEKTRMLGNPVRPSIFSFDKRMALEKFGLDETLPVIFATGGGTGSEKINILIAQVALELDESFQIIHLTGKERKTLEPDRPLKHYHTFEFLDEDMALAYAASDIVICRGGFGTLSELAALKKAALVIPKSGHQEDNVKFCVDQGGLLSLNENLVSALELADKIRTVLEHPELRTELGQKLSFCIPTATRDAIFDCFRSLSVL</sequence>
<name>A0A1F6M4Z2_9BACT</name>
<feature type="transmembrane region" description="Helical" evidence="11">
    <location>
        <begin position="64"/>
        <end position="87"/>
    </location>
</feature>
<feature type="domain" description="Glycosyl transferase family 28 C-terminal" evidence="13">
    <location>
        <begin position="187"/>
        <end position="323"/>
    </location>
</feature>
<dbReference type="GO" id="GO:0005886">
    <property type="term" value="C:plasma membrane"/>
    <property type="evidence" value="ECO:0007669"/>
    <property type="project" value="UniProtKB-SubCell"/>
</dbReference>
<dbReference type="SUPFAM" id="SSF53756">
    <property type="entry name" value="UDP-Glycosyltransferase/glycogen phosphorylase"/>
    <property type="match status" value="1"/>
</dbReference>
<comment type="caution">
    <text evidence="10">Lacks conserved residue(s) required for the propagation of feature annotation.</text>
</comment>
<dbReference type="Pfam" id="PF04101">
    <property type="entry name" value="Glyco_tran_28_C"/>
    <property type="match status" value="1"/>
</dbReference>
<evidence type="ECO:0000256" key="10">
    <source>
        <dbReference type="HAMAP-Rule" id="MF_00033"/>
    </source>
</evidence>
<comment type="similarity">
    <text evidence="10">Belongs to the glycosyltransferase 28 family. MurG subfamily.</text>
</comment>
<reference evidence="14 15" key="1">
    <citation type="journal article" date="2016" name="Nat. Commun.">
        <title>Thousands of microbial genomes shed light on interconnected biogeochemical processes in an aquifer system.</title>
        <authorList>
            <person name="Anantharaman K."/>
            <person name="Brown C.T."/>
            <person name="Hug L.A."/>
            <person name="Sharon I."/>
            <person name="Castelle C.J."/>
            <person name="Probst A.J."/>
            <person name="Thomas B.C."/>
            <person name="Singh A."/>
            <person name="Wilkins M.J."/>
            <person name="Karaoz U."/>
            <person name="Brodie E.L."/>
            <person name="Williams K.H."/>
            <person name="Hubbard S.S."/>
            <person name="Banfield J.F."/>
        </authorList>
    </citation>
    <scope>NUCLEOTIDE SEQUENCE [LARGE SCALE GENOMIC DNA]</scope>
</reference>
<dbReference type="Pfam" id="PF03033">
    <property type="entry name" value="Glyco_transf_28"/>
    <property type="match status" value="1"/>
</dbReference>
<evidence type="ECO:0000256" key="9">
    <source>
        <dbReference type="ARBA" id="ARBA00023316"/>
    </source>
</evidence>
<comment type="subcellular location">
    <subcellularLocation>
        <location evidence="10">Cell membrane</location>
        <topology evidence="10">Peripheral membrane protein</topology>
        <orientation evidence="10">Cytoplasmic side</orientation>
    </subcellularLocation>
</comment>
<evidence type="ECO:0000256" key="3">
    <source>
        <dbReference type="ARBA" id="ARBA00022676"/>
    </source>
</evidence>
<dbReference type="CDD" id="cd03785">
    <property type="entry name" value="GT28_MurG"/>
    <property type="match status" value="1"/>
</dbReference>
<keyword evidence="7 10" id="KW-0472">Membrane</keyword>
<feature type="domain" description="Glycosyltransferase family 28 N-terminal" evidence="12">
    <location>
        <begin position="3"/>
        <end position="139"/>
    </location>
</feature>
<comment type="catalytic activity">
    <reaction evidence="10">
        <text>di-trans,octa-cis-undecaprenyl diphospho-N-acetyl-alpha-D-muramoyl-L-alanyl-D-glutamyl-meso-2,6-diaminopimeloyl-D-alanyl-D-alanine + UDP-N-acetyl-alpha-D-glucosamine = di-trans,octa-cis-undecaprenyl diphospho-[N-acetyl-alpha-D-glucosaminyl-(1-&gt;4)]-N-acetyl-alpha-D-muramoyl-L-alanyl-D-glutamyl-meso-2,6-diaminopimeloyl-D-alanyl-D-alanine + UDP + H(+)</text>
        <dbReference type="Rhea" id="RHEA:31227"/>
        <dbReference type="ChEBI" id="CHEBI:15378"/>
        <dbReference type="ChEBI" id="CHEBI:57705"/>
        <dbReference type="ChEBI" id="CHEBI:58223"/>
        <dbReference type="ChEBI" id="CHEBI:61387"/>
        <dbReference type="ChEBI" id="CHEBI:61388"/>
        <dbReference type="EC" id="2.4.1.227"/>
    </reaction>
</comment>
<dbReference type="InterPro" id="IPR006009">
    <property type="entry name" value="GlcNAc_MurG"/>
</dbReference>
<dbReference type="InterPro" id="IPR004276">
    <property type="entry name" value="GlycoTrans_28_N"/>
</dbReference>
<feature type="binding site" evidence="10">
    <location>
        <position position="285"/>
    </location>
    <ligand>
        <name>UDP-N-acetyl-alpha-D-glucosamine</name>
        <dbReference type="ChEBI" id="CHEBI:57705"/>
    </ligand>
</feature>
<comment type="pathway">
    <text evidence="10">Cell wall biogenesis; peptidoglycan biosynthesis.</text>
</comment>
<gene>
    <name evidence="10" type="primary">murG</name>
    <name evidence="14" type="ORF">A3B90_02715</name>
</gene>
<dbReference type="PANTHER" id="PTHR21015:SF22">
    <property type="entry name" value="GLYCOSYLTRANSFERASE"/>
    <property type="match status" value="1"/>
</dbReference>
<dbReference type="PANTHER" id="PTHR21015">
    <property type="entry name" value="UDP-N-ACETYLGLUCOSAMINE--N-ACETYLMURAMYL-(PENTAPEPTIDE) PYROPHOSPHORYL-UNDECAPRENOL N-ACETYLGLUCOSAMINE TRANSFERASE 1"/>
    <property type="match status" value="1"/>
</dbReference>